<dbReference type="PANTHER" id="PTHR48077">
    <property type="entry name" value="TRYPTOPHAN SYNTHASE-RELATED"/>
    <property type="match status" value="1"/>
</dbReference>
<dbReference type="InterPro" id="IPR036052">
    <property type="entry name" value="TrpB-like_PALP_sf"/>
</dbReference>
<dbReference type="Gene3D" id="3.40.50.1100">
    <property type="match status" value="2"/>
</dbReference>
<evidence type="ECO:0000313" key="13">
    <source>
        <dbReference type="EMBL" id="KVE28668.1"/>
    </source>
</evidence>
<evidence type="ECO:0000259" key="12">
    <source>
        <dbReference type="Pfam" id="PF00291"/>
    </source>
</evidence>
<dbReference type="GO" id="GO:0005737">
    <property type="term" value="C:cytoplasm"/>
    <property type="evidence" value="ECO:0007669"/>
    <property type="project" value="TreeGrafter"/>
</dbReference>
<comment type="cofactor">
    <cofactor evidence="1 11">
        <name>pyridoxal 5'-phosphate</name>
        <dbReference type="ChEBI" id="CHEBI:597326"/>
    </cofactor>
</comment>
<reference evidence="13 14" key="1">
    <citation type="submission" date="2015-11" db="EMBL/GenBank/DDBJ databases">
        <title>Expanding the genomic diversity of Burkholderia species for the development of highly accurate diagnostics.</title>
        <authorList>
            <person name="Sahl J."/>
            <person name="Keim P."/>
            <person name="Wagner D."/>
        </authorList>
    </citation>
    <scope>NUCLEOTIDE SEQUENCE [LARGE SCALE GENOMIC DNA]</scope>
    <source>
        <strain evidence="13 14">TSV85</strain>
    </source>
</reference>
<feature type="modified residue" description="N6-(pyridoxal phosphate)lysine" evidence="11">
    <location>
        <position position="90"/>
    </location>
</feature>
<proteinExistence type="inferred from homology"/>
<dbReference type="NCBIfam" id="TIGR00263">
    <property type="entry name" value="trpB"/>
    <property type="match status" value="1"/>
</dbReference>
<dbReference type="SUPFAM" id="SSF53686">
    <property type="entry name" value="Tryptophan synthase beta subunit-like PLP-dependent enzymes"/>
    <property type="match status" value="1"/>
</dbReference>
<evidence type="ECO:0000256" key="2">
    <source>
        <dbReference type="ARBA" id="ARBA00004733"/>
    </source>
</evidence>
<dbReference type="InterPro" id="IPR001926">
    <property type="entry name" value="TrpB-like_PALP"/>
</dbReference>
<evidence type="ECO:0000256" key="1">
    <source>
        <dbReference type="ARBA" id="ARBA00001933"/>
    </source>
</evidence>
<evidence type="ECO:0000256" key="9">
    <source>
        <dbReference type="ARBA" id="ARBA00023239"/>
    </source>
</evidence>
<evidence type="ECO:0000256" key="4">
    <source>
        <dbReference type="ARBA" id="ARBA00011270"/>
    </source>
</evidence>
<dbReference type="Proteomes" id="UP000062788">
    <property type="component" value="Unassembled WGS sequence"/>
</dbReference>
<accession>A0A103E5I3</accession>
<comment type="subunit">
    <text evidence="4 11">Tetramer of two alpha and two beta chains.</text>
</comment>
<evidence type="ECO:0000256" key="10">
    <source>
        <dbReference type="ARBA" id="ARBA00049047"/>
    </source>
</evidence>
<dbReference type="FunFam" id="3.40.50.1100:FF:000004">
    <property type="entry name" value="Tryptophan synthase beta chain"/>
    <property type="match status" value="1"/>
</dbReference>
<dbReference type="PROSITE" id="PS00168">
    <property type="entry name" value="TRP_SYNTHASE_BETA"/>
    <property type="match status" value="1"/>
</dbReference>
<evidence type="ECO:0000256" key="5">
    <source>
        <dbReference type="ARBA" id="ARBA00022605"/>
    </source>
</evidence>
<evidence type="ECO:0000256" key="3">
    <source>
        <dbReference type="ARBA" id="ARBA00009982"/>
    </source>
</evidence>
<evidence type="ECO:0000256" key="8">
    <source>
        <dbReference type="ARBA" id="ARBA00023141"/>
    </source>
</evidence>
<comment type="catalytic activity">
    <reaction evidence="10 11">
        <text>(1S,2R)-1-C-(indol-3-yl)glycerol 3-phosphate + L-serine = D-glyceraldehyde 3-phosphate + L-tryptophan + H2O</text>
        <dbReference type="Rhea" id="RHEA:10532"/>
        <dbReference type="ChEBI" id="CHEBI:15377"/>
        <dbReference type="ChEBI" id="CHEBI:33384"/>
        <dbReference type="ChEBI" id="CHEBI:57912"/>
        <dbReference type="ChEBI" id="CHEBI:58866"/>
        <dbReference type="ChEBI" id="CHEBI:59776"/>
        <dbReference type="EC" id="4.2.1.20"/>
    </reaction>
</comment>
<keyword evidence="8 11" id="KW-0057">Aromatic amino acid biosynthesis</keyword>
<keyword evidence="9 11" id="KW-0456">Lyase</keyword>
<dbReference type="HAMAP" id="MF_00133">
    <property type="entry name" value="Trp_synth_beta"/>
    <property type="match status" value="1"/>
</dbReference>
<comment type="similarity">
    <text evidence="3 11">Belongs to the TrpB family.</text>
</comment>
<dbReference type="UniPathway" id="UPA00035">
    <property type="reaction ID" value="UER00044"/>
</dbReference>
<comment type="function">
    <text evidence="11">The beta subunit is responsible for the synthesis of L-tryptophan from indole and L-serine.</text>
</comment>
<feature type="domain" description="Tryptophan synthase beta chain-like PALP" evidence="12">
    <location>
        <begin position="56"/>
        <end position="378"/>
    </location>
</feature>
<dbReference type="EMBL" id="LOWA01000018">
    <property type="protein sequence ID" value="KVE28668.1"/>
    <property type="molecule type" value="Genomic_DNA"/>
</dbReference>
<dbReference type="FunFam" id="3.40.50.1100:FF:000001">
    <property type="entry name" value="Tryptophan synthase beta chain"/>
    <property type="match status" value="1"/>
</dbReference>
<sequence>MYNLPDDRGHFGPYGGVFVAETLIHALGELRAAYEKFKGEPEFVAEYNRELKHFVGRPSPVYHAQRWSEQLGGAQIYLKREDLNHTGAHKVNNVIGQALLAKRMGKPRVIAETGAGQHGVATATICARFGMECVVYMGAEDVRRQAANVYRMKLLGATVVPVESGSRTLKDALNEAMRDWVTNIENTFYIIGTVAGPHPYPMMVRDFQRVIGDECRVQMPELAGRQPDAVIACIGGGSNAMGIFYPYIEDESVRLIGVEAAGDGIDTGRHSASLLAGTPGVLHGNRTYLLQDENGQIIETHSVSAGLDYPGVGPEHAWLKDSGRAQYVSITDDEALNAFHDCCHIEGIIPALESSHALAYATKLAPTLPKDKILLVNLSGRGDKDMHTVAERSGIAL</sequence>
<dbReference type="AlphaFoldDB" id="A0A103E5I3"/>
<evidence type="ECO:0000256" key="6">
    <source>
        <dbReference type="ARBA" id="ARBA00022822"/>
    </source>
</evidence>
<keyword evidence="7 11" id="KW-0663">Pyridoxal phosphate</keyword>
<dbReference type="RefSeq" id="WP_059514932.1">
    <property type="nucleotide sequence ID" value="NZ_LOWA01000018.1"/>
</dbReference>
<organism evidence="13 14">
    <name type="scientific">Burkholderia singularis</name>
    <dbReference type="NCBI Taxonomy" id="1503053"/>
    <lineage>
        <taxon>Bacteria</taxon>
        <taxon>Pseudomonadati</taxon>
        <taxon>Pseudomonadota</taxon>
        <taxon>Betaproteobacteria</taxon>
        <taxon>Burkholderiales</taxon>
        <taxon>Burkholderiaceae</taxon>
        <taxon>Burkholderia</taxon>
        <taxon>pseudomallei group</taxon>
    </lineage>
</organism>
<dbReference type="OrthoDB" id="9766131at2"/>
<dbReference type="PIRSF" id="PIRSF001413">
    <property type="entry name" value="Trp_syn_beta"/>
    <property type="match status" value="1"/>
</dbReference>
<dbReference type="PANTHER" id="PTHR48077:SF3">
    <property type="entry name" value="TRYPTOPHAN SYNTHASE"/>
    <property type="match status" value="1"/>
</dbReference>
<dbReference type="InterPro" id="IPR006653">
    <property type="entry name" value="Trp_synth_b_CS"/>
</dbReference>
<evidence type="ECO:0000256" key="7">
    <source>
        <dbReference type="ARBA" id="ARBA00022898"/>
    </source>
</evidence>
<dbReference type="CDD" id="cd06446">
    <property type="entry name" value="Trp-synth_B"/>
    <property type="match status" value="1"/>
</dbReference>
<dbReference type="Pfam" id="PF00291">
    <property type="entry name" value="PALP"/>
    <property type="match status" value="1"/>
</dbReference>
<comment type="pathway">
    <text evidence="2 11">Amino-acid biosynthesis; L-tryptophan biosynthesis; L-tryptophan from chorismate: step 5/5.</text>
</comment>
<keyword evidence="14" id="KW-1185">Reference proteome</keyword>
<dbReference type="InterPro" id="IPR023026">
    <property type="entry name" value="Trp_synth_beta/beta-like"/>
</dbReference>
<dbReference type="EC" id="4.2.1.20" evidence="11"/>
<name>A0A103E5I3_9BURK</name>
<keyword evidence="5 11" id="KW-0028">Amino-acid biosynthesis</keyword>
<protein>
    <recommendedName>
        <fullName evidence="11">Tryptophan synthase beta chain</fullName>
        <ecNumber evidence="11">4.2.1.20</ecNumber>
    </recommendedName>
</protein>
<comment type="caution">
    <text evidence="13">The sequence shown here is derived from an EMBL/GenBank/DDBJ whole genome shotgun (WGS) entry which is preliminary data.</text>
</comment>
<evidence type="ECO:0000313" key="14">
    <source>
        <dbReference type="Proteomes" id="UP000062788"/>
    </source>
</evidence>
<keyword evidence="6 11" id="KW-0822">Tryptophan biosynthesis</keyword>
<dbReference type="GO" id="GO:0004834">
    <property type="term" value="F:tryptophan synthase activity"/>
    <property type="evidence" value="ECO:0007669"/>
    <property type="project" value="UniProtKB-UniRule"/>
</dbReference>
<dbReference type="InterPro" id="IPR006654">
    <property type="entry name" value="Trp_synth_beta"/>
</dbReference>
<evidence type="ECO:0000256" key="11">
    <source>
        <dbReference type="HAMAP-Rule" id="MF_00133"/>
    </source>
</evidence>
<gene>
    <name evidence="11" type="primary">trpB</name>
    <name evidence="13" type="ORF">WS67_08080</name>
</gene>